<dbReference type="Proteomes" id="UP000241158">
    <property type="component" value="Unassembled WGS sequence"/>
</dbReference>
<evidence type="ECO:0000313" key="2">
    <source>
        <dbReference type="EMBL" id="PSH60137.1"/>
    </source>
</evidence>
<dbReference type="AlphaFoldDB" id="A0A2P7B0Z3"/>
<organism evidence="2 3">
    <name type="scientific">Phyllobacterium endophyticum</name>
    <dbReference type="NCBI Taxonomy" id="1149773"/>
    <lineage>
        <taxon>Bacteria</taxon>
        <taxon>Pseudomonadati</taxon>
        <taxon>Pseudomonadota</taxon>
        <taxon>Alphaproteobacteria</taxon>
        <taxon>Hyphomicrobiales</taxon>
        <taxon>Phyllobacteriaceae</taxon>
        <taxon>Phyllobacterium</taxon>
    </lineage>
</organism>
<evidence type="ECO:0000256" key="1">
    <source>
        <dbReference type="SAM" id="SignalP"/>
    </source>
</evidence>
<name>A0A2P7B0Z3_9HYPH</name>
<evidence type="ECO:0000313" key="3">
    <source>
        <dbReference type="Proteomes" id="UP000241158"/>
    </source>
</evidence>
<dbReference type="EMBL" id="PGGN01000001">
    <property type="protein sequence ID" value="PSH60137.1"/>
    <property type="molecule type" value="Genomic_DNA"/>
</dbReference>
<dbReference type="OrthoDB" id="8116107at2"/>
<comment type="caution">
    <text evidence="2">The sequence shown here is derived from an EMBL/GenBank/DDBJ whole genome shotgun (WGS) entry which is preliminary data.</text>
</comment>
<protein>
    <recommendedName>
        <fullName evidence="4">DUF732 domain-containing protein</fullName>
    </recommendedName>
</protein>
<dbReference type="RefSeq" id="WP_106715452.1">
    <property type="nucleotide sequence ID" value="NZ_JACHXT010000004.1"/>
</dbReference>
<reference evidence="3" key="1">
    <citation type="submission" date="2017-11" db="EMBL/GenBank/DDBJ databases">
        <authorList>
            <person name="Kuznetsova I."/>
            <person name="Sazanova A."/>
            <person name="Chirak E."/>
            <person name="Safronova V."/>
            <person name="Willems A."/>
        </authorList>
    </citation>
    <scope>NUCLEOTIDE SEQUENCE [LARGE SCALE GENOMIC DNA]</scope>
    <source>
        <strain evidence="3">PEPV15</strain>
    </source>
</reference>
<sequence>MRFYKSSIFVLAAAIAASTTGITTAQAFSIKEQVYAPDEVNEVSNRKFEQAALLEARAYICGTDEASEAAMRAGMQETGVPEDTAIEIVSDLASGLIDKAEASGSKEICGKARVQLSGY</sequence>
<feature type="chain" id="PRO_5015172063" description="DUF732 domain-containing protein" evidence="1">
    <location>
        <begin position="28"/>
        <end position="119"/>
    </location>
</feature>
<keyword evidence="3" id="KW-1185">Reference proteome</keyword>
<feature type="signal peptide" evidence="1">
    <location>
        <begin position="1"/>
        <end position="27"/>
    </location>
</feature>
<keyword evidence="1" id="KW-0732">Signal</keyword>
<accession>A0A2P7B0Z3</accession>
<evidence type="ECO:0008006" key="4">
    <source>
        <dbReference type="Google" id="ProtNLM"/>
    </source>
</evidence>
<gene>
    <name evidence="2" type="ORF">CU100_05380</name>
</gene>
<proteinExistence type="predicted"/>